<dbReference type="GO" id="GO:0022857">
    <property type="term" value="F:transmembrane transporter activity"/>
    <property type="evidence" value="ECO:0007669"/>
    <property type="project" value="InterPro"/>
</dbReference>
<dbReference type="Proteomes" id="UP001069145">
    <property type="component" value="Unassembled WGS sequence"/>
</dbReference>
<dbReference type="EMBL" id="CP065662">
    <property type="protein sequence ID" value="QPS00874.1"/>
    <property type="molecule type" value="Genomic_DNA"/>
</dbReference>
<evidence type="ECO:0000313" key="5">
    <source>
        <dbReference type="Proteomes" id="UP000594771"/>
    </source>
</evidence>
<organism evidence="4 5">
    <name type="scientific">Aerococcus urinae</name>
    <dbReference type="NCBI Taxonomy" id="1376"/>
    <lineage>
        <taxon>Bacteria</taxon>
        <taxon>Bacillati</taxon>
        <taxon>Bacillota</taxon>
        <taxon>Bacilli</taxon>
        <taxon>Lactobacillales</taxon>
        <taxon>Aerococcaceae</taxon>
        <taxon>Aerococcus</taxon>
    </lineage>
</organism>
<dbReference type="Gene3D" id="3.40.190.10">
    <property type="entry name" value="Periplasmic binding protein-like II"/>
    <property type="match status" value="1"/>
</dbReference>
<gene>
    <name evidence="4" type="ORF">I6G68_05610</name>
    <name evidence="3" type="ORF">ODY43_00875</name>
</gene>
<dbReference type="RefSeq" id="WP_060778257.1">
    <property type="nucleotide sequence ID" value="NZ_CAJHLF010000002.1"/>
</dbReference>
<proteinExistence type="predicted"/>
<keyword evidence="6" id="KW-1185">Reference proteome</keyword>
<dbReference type="Gene3D" id="3.40.190.120">
    <property type="entry name" value="Osmoprotection protein (prox), domain 2"/>
    <property type="match status" value="1"/>
</dbReference>
<evidence type="ECO:0000313" key="3">
    <source>
        <dbReference type="EMBL" id="MCY3052558.1"/>
    </source>
</evidence>
<dbReference type="EMBL" id="JAOTML010000001">
    <property type="protein sequence ID" value="MCY3052558.1"/>
    <property type="molecule type" value="Genomic_DNA"/>
</dbReference>
<evidence type="ECO:0000259" key="2">
    <source>
        <dbReference type="Pfam" id="PF04069"/>
    </source>
</evidence>
<evidence type="ECO:0000313" key="4">
    <source>
        <dbReference type="EMBL" id="QPS00874.1"/>
    </source>
</evidence>
<feature type="signal peptide" evidence="1">
    <location>
        <begin position="1"/>
        <end position="28"/>
    </location>
</feature>
<dbReference type="Pfam" id="PF04069">
    <property type="entry name" value="OpuAC"/>
    <property type="match status" value="1"/>
</dbReference>
<reference evidence="4 5" key="1">
    <citation type="submission" date="2020-12" db="EMBL/GenBank/DDBJ databases">
        <title>FDA dAtabase for Regulatory Grade micrObial Sequences (FDA-ARGOS): Supporting development and validation of Infectious Disease Dx tests.</title>
        <authorList>
            <person name="Sproer C."/>
            <person name="Gronow S."/>
            <person name="Severitt S."/>
            <person name="Schroder I."/>
            <person name="Tallon L."/>
            <person name="Sadzewicz L."/>
            <person name="Zhao X."/>
            <person name="Boylan J."/>
            <person name="Ott S."/>
            <person name="Bowen H."/>
            <person name="Vavikolanu K."/>
            <person name="Mehta A."/>
            <person name="Aluvathingal J."/>
            <person name="Nadendla S."/>
            <person name="Lowell S."/>
            <person name="Myers T."/>
            <person name="Yan Y."/>
            <person name="Sichtig H."/>
        </authorList>
    </citation>
    <scope>NUCLEOTIDE SEQUENCE [LARGE SCALE GENOMIC DNA]</scope>
    <source>
        <strain evidence="4 5">FDAARGOS_911</strain>
    </source>
</reference>
<dbReference type="CDD" id="cd13608">
    <property type="entry name" value="PBP2_OpuCC_like"/>
    <property type="match status" value="1"/>
</dbReference>
<protein>
    <submittedName>
        <fullName evidence="4">Osmoprotectant ABC transporter substrate-binding protein</fullName>
    </submittedName>
</protein>
<dbReference type="GO" id="GO:0043190">
    <property type="term" value="C:ATP-binding cassette (ABC) transporter complex"/>
    <property type="evidence" value="ECO:0007669"/>
    <property type="project" value="InterPro"/>
</dbReference>
<name>A0A0X8FEH2_9LACT</name>
<dbReference type="Proteomes" id="UP000594771">
    <property type="component" value="Chromosome"/>
</dbReference>
<feature type="chain" id="PRO_5044547725" evidence="1">
    <location>
        <begin position="29"/>
        <end position="318"/>
    </location>
</feature>
<dbReference type="SUPFAM" id="SSF53850">
    <property type="entry name" value="Periplasmic binding protein-like II"/>
    <property type="match status" value="1"/>
</dbReference>
<keyword evidence="1" id="KW-0732">Signal</keyword>
<evidence type="ECO:0000256" key="1">
    <source>
        <dbReference type="SAM" id="SignalP"/>
    </source>
</evidence>
<sequence length="318" mass="35517">MKRIIKRILTLFSVVLLSSCSLPGLSNAADSDTITIASLGSTEAEIMGFIVEGMVEHYIPIDANRITNLGSSSMNHAALQTGDANVASVRYTGTSLTGELGQEPITDPQLALEKVVKGFEEEFDQTWYPTYGFANTYAFMVRREDAEELGLEKVSDLEQYADTFKVGVDNSWLEREGDGYDGFVQTYGFDFDNLYPMAIGLVYTAIANGEIDVALGYSTDGRIISEDLKVLEDDRHLFPPYDASPVATNEIRARYPDLDKVMAKLAGAISNEEMQRLNFTADNYLLEPSTVAKEWLLRNNYFENKEPYLEPVRKKEVE</sequence>
<dbReference type="InterPro" id="IPR007210">
    <property type="entry name" value="ABC_Gly_betaine_transp_sub-bd"/>
</dbReference>
<feature type="domain" description="ABC-type glycine betaine transport system substrate-binding" evidence="2">
    <location>
        <begin position="32"/>
        <end position="296"/>
    </location>
</feature>
<dbReference type="AlphaFoldDB" id="A0A0X8FEH2"/>
<evidence type="ECO:0000313" key="6">
    <source>
        <dbReference type="Proteomes" id="UP001069145"/>
    </source>
</evidence>
<dbReference type="PROSITE" id="PS51257">
    <property type="entry name" value="PROKAR_LIPOPROTEIN"/>
    <property type="match status" value="1"/>
</dbReference>
<accession>A0A0X8FEH2</accession>
<dbReference type="GeneID" id="35768264"/>
<reference evidence="3" key="2">
    <citation type="submission" date="2022-09" db="EMBL/GenBank/DDBJ databases">
        <title>Aerococcus urinae taxonomy study.</title>
        <authorList>
            <person name="Christensen J."/>
            <person name="Senneby E."/>
        </authorList>
    </citation>
    <scope>NUCLEOTIDE SEQUENCE</scope>
    <source>
        <strain evidence="3">NLD-066-U95</strain>
    </source>
</reference>
<dbReference type="KEGG" id="aun:AWM73_04445"/>
<dbReference type="OrthoDB" id="9801163at2"/>